<dbReference type="PANTHER" id="PTHR43153:SF1">
    <property type="entry name" value="ELECTRON TRANSFER FLAVOPROTEIN SUBUNIT ALPHA, MITOCHONDRIAL"/>
    <property type="match status" value="1"/>
</dbReference>
<evidence type="ECO:0000256" key="4">
    <source>
        <dbReference type="ARBA" id="ARBA00022723"/>
    </source>
</evidence>
<dbReference type="GO" id="GO:0033539">
    <property type="term" value="P:fatty acid beta-oxidation using acyl-CoA dehydrogenase"/>
    <property type="evidence" value="ECO:0007669"/>
    <property type="project" value="TreeGrafter"/>
</dbReference>
<dbReference type="KEGG" id="gpi:GPICK_04580"/>
<gene>
    <name evidence="13" type="ORF">GPICK_04580</name>
</gene>
<dbReference type="InterPro" id="IPR033947">
    <property type="entry name" value="ETF_alpha_N"/>
</dbReference>
<dbReference type="Gene3D" id="3.40.50.620">
    <property type="entry name" value="HUPs"/>
    <property type="match status" value="1"/>
</dbReference>
<dbReference type="STRING" id="345632.GPICK_04580"/>
<evidence type="ECO:0000256" key="9">
    <source>
        <dbReference type="ARBA" id="ARBA00025649"/>
    </source>
</evidence>
<evidence type="ECO:0000256" key="8">
    <source>
        <dbReference type="ARBA" id="ARBA00023014"/>
    </source>
</evidence>
<dbReference type="SMART" id="SM00893">
    <property type="entry name" value="ETF"/>
    <property type="match status" value="1"/>
</dbReference>
<reference evidence="13 14" key="1">
    <citation type="journal article" date="2015" name="Genome Announc.">
        <title>Complete Genome of Geobacter pickeringii G13T, a Metal-Reducing Isolate from Sedimentary Kaolin Deposits.</title>
        <authorList>
            <person name="Badalamenti J.P."/>
            <person name="Bond D.R."/>
        </authorList>
    </citation>
    <scope>NUCLEOTIDE SEQUENCE [LARGE SCALE GENOMIC DNA]</scope>
    <source>
        <strain evidence="13 14">G13</strain>
    </source>
</reference>
<dbReference type="GO" id="GO:0051536">
    <property type="term" value="F:iron-sulfur cluster binding"/>
    <property type="evidence" value="ECO:0007669"/>
    <property type="project" value="UniProtKB-KW"/>
</dbReference>
<accession>A0A0B5BDX3</accession>
<keyword evidence="5" id="KW-0274">FAD</keyword>
<keyword evidence="6" id="KW-0249">Electron transport</keyword>
<evidence type="ECO:0000256" key="2">
    <source>
        <dbReference type="ARBA" id="ARBA00022448"/>
    </source>
</evidence>
<keyword evidence="8" id="KW-0411">Iron-sulfur</keyword>
<dbReference type="InterPro" id="IPR018206">
    <property type="entry name" value="ETF_asu_C_CS"/>
</dbReference>
<dbReference type="Pfam" id="PF01012">
    <property type="entry name" value="ETF"/>
    <property type="match status" value="1"/>
</dbReference>
<dbReference type="PROSITE" id="PS51379">
    <property type="entry name" value="4FE4S_FER_2"/>
    <property type="match status" value="2"/>
</dbReference>
<evidence type="ECO:0000256" key="10">
    <source>
        <dbReference type="ARBA" id="ARBA00068674"/>
    </source>
</evidence>
<dbReference type="InterPro" id="IPR017900">
    <property type="entry name" value="4Fe4S_Fe_S_CS"/>
</dbReference>
<dbReference type="InterPro" id="IPR014730">
    <property type="entry name" value="ETF_a/b_N"/>
</dbReference>
<evidence type="ECO:0000256" key="7">
    <source>
        <dbReference type="ARBA" id="ARBA00023004"/>
    </source>
</evidence>
<evidence type="ECO:0000313" key="14">
    <source>
        <dbReference type="Proteomes" id="UP000057609"/>
    </source>
</evidence>
<dbReference type="InterPro" id="IPR014729">
    <property type="entry name" value="Rossmann-like_a/b/a_fold"/>
</dbReference>
<evidence type="ECO:0000256" key="11">
    <source>
        <dbReference type="ARBA" id="ARBA00079299"/>
    </source>
</evidence>
<feature type="domain" description="4Fe-4S ferredoxin-type" evidence="12">
    <location>
        <begin position="12"/>
        <end position="42"/>
    </location>
</feature>
<comment type="function">
    <text evidence="9">The electron transfer flavoprotein serves as a specific electron acceptor for other dehydrogenases. It transfers the electrons to the main respiratory chain via ETF-ubiquinone oxidoreductase (ETF dehydrogenase).</text>
</comment>
<keyword evidence="4" id="KW-0479">Metal-binding</keyword>
<dbReference type="InterPro" id="IPR014731">
    <property type="entry name" value="ETF_asu_C"/>
</dbReference>
<protein>
    <recommendedName>
        <fullName evidence="10">Electron transfer flavoprotein subunit alpha</fullName>
    </recommendedName>
    <alternativeName>
        <fullName evidence="11">Electron transfer flavoprotein large subunit</fullName>
    </alternativeName>
</protein>
<dbReference type="PROSITE" id="PS00198">
    <property type="entry name" value="4FE4S_FER_1"/>
    <property type="match status" value="1"/>
</dbReference>
<dbReference type="Gene3D" id="3.40.50.1220">
    <property type="entry name" value="TPP-binding domain"/>
    <property type="match status" value="1"/>
</dbReference>
<evidence type="ECO:0000259" key="12">
    <source>
        <dbReference type="PROSITE" id="PS51379"/>
    </source>
</evidence>
<dbReference type="Proteomes" id="UP000057609">
    <property type="component" value="Chromosome"/>
</dbReference>
<sequence length="438" mass="47457">MSEPKKPKRPRGRACLVAGKCIACGARCQSVCPVDGIEMDDSGEPRIHPDKCIGCVKCVKGCPGNALEMFYTPEELAILATFEKGAGEVEEADEDERLRREAIAAYHGVWVFVEQTEGEPARVSWELMGVGAQLAQSLQTELCAVVIGENVEHLCHEAFAHGASKAYLLDQPVFRHYRTEAYLEACCTLIGTYQPEIVLMGATGMGRDLAGAVATRVKTGLTADCTGLDVDDRRNLRQTRPAFGGNIMATIMCDRFRPQMATVRPHVMPLPERQAGATGEIVREEIPLAEADILTKVLEIIRDKKAGEVDIAGAEFIVSGGRGMMAKENFGMLQELADELGGVVGASRSAVDAGWMPHERQVGQTGKTVRPKIYIACGISGAIQHLVGMQDSDLVIAINRDREAPIFDVATYGIVGDLFQIVPAITSQLKQLRQPANH</sequence>
<dbReference type="PANTHER" id="PTHR43153">
    <property type="entry name" value="ELECTRON TRANSFER FLAVOPROTEIN ALPHA"/>
    <property type="match status" value="1"/>
</dbReference>
<feature type="domain" description="4Fe-4S ferredoxin-type" evidence="12">
    <location>
        <begin position="43"/>
        <end position="72"/>
    </location>
</feature>
<organism evidence="13 14">
    <name type="scientific">Geobacter pickeringii</name>
    <dbReference type="NCBI Taxonomy" id="345632"/>
    <lineage>
        <taxon>Bacteria</taxon>
        <taxon>Pseudomonadati</taxon>
        <taxon>Thermodesulfobacteriota</taxon>
        <taxon>Desulfuromonadia</taxon>
        <taxon>Geobacterales</taxon>
        <taxon>Geobacteraceae</taxon>
        <taxon>Geobacter</taxon>
    </lineage>
</organism>
<dbReference type="GO" id="GO:0050660">
    <property type="term" value="F:flavin adenine dinucleotide binding"/>
    <property type="evidence" value="ECO:0007669"/>
    <property type="project" value="InterPro"/>
</dbReference>
<keyword evidence="2" id="KW-0813">Transport</keyword>
<comment type="similarity">
    <text evidence="1">Belongs to the ETF alpha-subunit/FixB family.</text>
</comment>
<evidence type="ECO:0000256" key="1">
    <source>
        <dbReference type="ARBA" id="ARBA00005817"/>
    </source>
</evidence>
<dbReference type="Pfam" id="PF12838">
    <property type="entry name" value="Fer4_7"/>
    <property type="match status" value="1"/>
</dbReference>
<keyword evidence="7" id="KW-0408">Iron</keyword>
<dbReference type="CDD" id="cd01715">
    <property type="entry name" value="ETF_alpha"/>
    <property type="match status" value="1"/>
</dbReference>
<evidence type="ECO:0000256" key="5">
    <source>
        <dbReference type="ARBA" id="ARBA00022827"/>
    </source>
</evidence>
<dbReference type="PROSITE" id="PS00696">
    <property type="entry name" value="ETF_ALPHA"/>
    <property type="match status" value="1"/>
</dbReference>
<dbReference type="GO" id="GO:0046872">
    <property type="term" value="F:metal ion binding"/>
    <property type="evidence" value="ECO:0007669"/>
    <property type="project" value="UniProtKB-KW"/>
</dbReference>
<evidence type="ECO:0000256" key="6">
    <source>
        <dbReference type="ARBA" id="ARBA00022982"/>
    </source>
</evidence>
<dbReference type="SUPFAM" id="SSF54862">
    <property type="entry name" value="4Fe-4S ferredoxins"/>
    <property type="match status" value="1"/>
</dbReference>
<dbReference type="SUPFAM" id="SSF52402">
    <property type="entry name" value="Adenine nucleotide alpha hydrolases-like"/>
    <property type="match status" value="1"/>
</dbReference>
<dbReference type="RefSeq" id="WP_039740867.1">
    <property type="nucleotide sequence ID" value="NZ_CP009788.1"/>
</dbReference>
<dbReference type="InterPro" id="IPR001308">
    <property type="entry name" value="ETF_a/FixB"/>
</dbReference>
<keyword evidence="3" id="KW-0285">Flavoprotein</keyword>
<dbReference type="SUPFAM" id="SSF52467">
    <property type="entry name" value="DHS-like NAD/FAD-binding domain"/>
    <property type="match status" value="1"/>
</dbReference>
<name>A0A0B5BDX3_9BACT</name>
<dbReference type="EMBL" id="CP009788">
    <property type="protein sequence ID" value="AJE02740.1"/>
    <property type="molecule type" value="Genomic_DNA"/>
</dbReference>
<proteinExistence type="inferred from homology"/>
<dbReference type="HOGENOM" id="CLU_034178_1_1_7"/>
<dbReference type="InterPro" id="IPR017896">
    <property type="entry name" value="4Fe4S_Fe-S-bd"/>
</dbReference>
<dbReference type="FunFam" id="3.40.50.1220:FF:000001">
    <property type="entry name" value="Electron transfer flavoprotein, alpha subunit"/>
    <property type="match status" value="1"/>
</dbReference>
<evidence type="ECO:0000256" key="3">
    <source>
        <dbReference type="ARBA" id="ARBA00022630"/>
    </source>
</evidence>
<dbReference type="GO" id="GO:0009055">
    <property type="term" value="F:electron transfer activity"/>
    <property type="evidence" value="ECO:0007669"/>
    <property type="project" value="InterPro"/>
</dbReference>
<dbReference type="Pfam" id="PF00766">
    <property type="entry name" value="ETF_alpha"/>
    <property type="match status" value="1"/>
</dbReference>
<dbReference type="InterPro" id="IPR029035">
    <property type="entry name" value="DHS-like_NAD/FAD-binding_dom"/>
</dbReference>
<dbReference type="OrthoDB" id="9770286at2"/>
<dbReference type="Gene3D" id="3.30.70.20">
    <property type="match status" value="1"/>
</dbReference>
<keyword evidence="14" id="KW-1185">Reference proteome</keyword>
<evidence type="ECO:0000313" key="13">
    <source>
        <dbReference type="EMBL" id="AJE02740.1"/>
    </source>
</evidence>
<dbReference type="AlphaFoldDB" id="A0A0B5BDX3"/>